<proteinExistence type="predicted"/>
<dbReference type="Proteomes" id="UP000298327">
    <property type="component" value="Unassembled WGS sequence"/>
</dbReference>
<evidence type="ECO:0000313" key="2">
    <source>
        <dbReference type="EMBL" id="TFY59412.1"/>
    </source>
</evidence>
<dbReference type="Gene3D" id="1.20.1280.50">
    <property type="match status" value="1"/>
</dbReference>
<feature type="region of interest" description="Disordered" evidence="1">
    <location>
        <begin position="25"/>
        <end position="82"/>
    </location>
</feature>
<accession>A0A4Y9YB74</accession>
<sequence>MRHASAPTVEVHLLLELLLHHTHYSEHQQPTENETTLARRDLPGSARLLRSSHERARGNSRGRRPVGVPRSDSNMNAPGPRRLISKHGSFTIDARDVPHARKELELEMRAIKLVMSSVRTRYNALAFVNRLPSEVLACIFDHFCDISMLDYAVRSTRAVVLTHVCHRWRIVAIDHPGLWSHILIGSRSTEEYLRRSRREPIIINHATRWRTDSLSRLPNGPRAEDASAEDLARIISQNLFRMQGFGLSGTFAEFTTILPALRGPVPILEKAILTISSWGSGPIPAHPLPSDLFSQSAPQLRHLRLDGPVAIPYVQHTRPPSPLRRSMPLLEVLQLVHVLPPPRLGIPWRSIDSPDQVVTLSRLREFVLTDTLRRCHLVLRHAAAAPITRYQIYCTDDREECDLLAPWLSAKVNTSPPIGMLDVTQRSEDVEIAAFSNGDRPPENKPLLQLRLEGPNDGQYALEEMGGLFGVLPLEHIQVLRISYDSDIAAFSNWPGIFCGCANLRHVSVDCEPDDGASGEPPVIDRLLAIDLSPPVAMTRTSPPFPSLISLTLRGIDFGHDVSIHDGFLAWLGRWGSFKMLVLRGSNISTALSDRLRALAFELDM</sequence>
<dbReference type="SUPFAM" id="SSF81383">
    <property type="entry name" value="F-box domain"/>
    <property type="match status" value="1"/>
</dbReference>
<name>A0A4Y9YB74_9AGAM</name>
<dbReference type="EMBL" id="SEOQ01000621">
    <property type="protein sequence ID" value="TFY59412.1"/>
    <property type="molecule type" value="Genomic_DNA"/>
</dbReference>
<gene>
    <name evidence="2" type="ORF">EVG20_g7801</name>
</gene>
<dbReference type="AlphaFoldDB" id="A0A4Y9YB74"/>
<comment type="caution">
    <text evidence="2">The sequence shown here is derived from an EMBL/GenBank/DDBJ whole genome shotgun (WGS) entry which is preliminary data.</text>
</comment>
<protein>
    <submittedName>
        <fullName evidence="2">Uncharacterized protein</fullName>
    </submittedName>
</protein>
<dbReference type="InterPro" id="IPR036047">
    <property type="entry name" value="F-box-like_dom_sf"/>
</dbReference>
<dbReference type="OrthoDB" id="2884925at2759"/>
<feature type="compositionally biased region" description="Polar residues" evidence="1">
    <location>
        <begin position="27"/>
        <end position="36"/>
    </location>
</feature>
<organism evidence="2 3">
    <name type="scientific">Dentipellis fragilis</name>
    <dbReference type="NCBI Taxonomy" id="205917"/>
    <lineage>
        <taxon>Eukaryota</taxon>
        <taxon>Fungi</taxon>
        <taxon>Dikarya</taxon>
        <taxon>Basidiomycota</taxon>
        <taxon>Agaricomycotina</taxon>
        <taxon>Agaricomycetes</taxon>
        <taxon>Russulales</taxon>
        <taxon>Hericiaceae</taxon>
        <taxon>Dentipellis</taxon>
    </lineage>
</organism>
<keyword evidence="3" id="KW-1185">Reference proteome</keyword>
<evidence type="ECO:0000256" key="1">
    <source>
        <dbReference type="SAM" id="MobiDB-lite"/>
    </source>
</evidence>
<reference evidence="2 3" key="1">
    <citation type="submission" date="2019-02" db="EMBL/GenBank/DDBJ databases">
        <title>Genome sequencing of the rare red list fungi Dentipellis fragilis.</title>
        <authorList>
            <person name="Buettner E."/>
            <person name="Kellner H."/>
        </authorList>
    </citation>
    <scope>NUCLEOTIDE SEQUENCE [LARGE SCALE GENOMIC DNA]</scope>
    <source>
        <strain evidence="2 3">DSM 105465</strain>
    </source>
</reference>
<evidence type="ECO:0000313" key="3">
    <source>
        <dbReference type="Proteomes" id="UP000298327"/>
    </source>
</evidence>